<organism evidence="1 2">
    <name type="scientific">Bosea massiliensis</name>
    <dbReference type="NCBI Taxonomy" id="151419"/>
    <lineage>
        <taxon>Bacteria</taxon>
        <taxon>Pseudomonadati</taxon>
        <taxon>Pseudomonadota</taxon>
        <taxon>Alphaproteobacteria</taxon>
        <taxon>Hyphomicrobiales</taxon>
        <taxon>Boseaceae</taxon>
        <taxon>Bosea</taxon>
    </lineage>
</organism>
<keyword evidence="2" id="KW-1185">Reference proteome</keyword>
<gene>
    <name evidence="1" type="ORF">ACFPN9_28835</name>
</gene>
<dbReference type="EMBL" id="JBHSLU010000152">
    <property type="protein sequence ID" value="MFC5509226.1"/>
    <property type="molecule type" value="Genomic_DNA"/>
</dbReference>
<sequence>MKTISSPSLADIELELPLRHVTDDLAVFTDRLSLSAGAERGYASFAAETYPVGDMTERAIGHAVEITRFLALAGTSERAQVVYYLDMLVGLSLLNAASTITVALAPPRLAVDFAARRRVLGDVIAAVGGDADFAAAARKAFAHGDVGDVEVVETVFHVAAVPTPDDARDGRPTVLGLEQGLSLMAFLRDQAPPSILVDRAALQLDDADRFARAVEEDADLDRERLDRLQRACNGANLLAAADLSRACLIDAVTAGDQPLRTRIEDMAERLVEERLRDIVMFAAAMADRLKELRRMQQDTAGRFKPL</sequence>
<name>A0ABW0P9B6_9HYPH</name>
<protein>
    <submittedName>
        <fullName evidence="1">Uncharacterized protein</fullName>
    </submittedName>
</protein>
<evidence type="ECO:0000313" key="1">
    <source>
        <dbReference type="EMBL" id="MFC5509226.1"/>
    </source>
</evidence>
<comment type="caution">
    <text evidence="1">The sequence shown here is derived from an EMBL/GenBank/DDBJ whole genome shotgun (WGS) entry which is preliminary data.</text>
</comment>
<dbReference type="Proteomes" id="UP001596060">
    <property type="component" value="Unassembled WGS sequence"/>
</dbReference>
<dbReference type="RefSeq" id="WP_067993459.1">
    <property type="nucleotide sequence ID" value="NZ_JBHSLU010000152.1"/>
</dbReference>
<proteinExistence type="predicted"/>
<evidence type="ECO:0000313" key="2">
    <source>
        <dbReference type="Proteomes" id="UP001596060"/>
    </source>
</evidence>
<accession>A0ABW0P9B6</accession>
<reference evidence="2" key="1">
    <citation type="journal article" date="2019" name="Int. J. Syst. Evol. Microbiol.">
        <title>The Global Catalogue of Microorganisms (GCM) 10K type strain sequencing project: providing services to taxonomists for standard genome sequencing and annotation.</title>
        <authorList>
            <consortium name="The Broad Institute Genomics Platform"/>
            <consortium name="The Broad Institute Genome Sequencing Center for Infectious Disease"/>
            <person name="Wu L."/>
            <person name="Ma J."/>
        </authorList>
    </citation>
    <scope>NUCLEOTIDE SEQUENCE [LARGE SCALE GENOMIC DNA]</scope>
    <source>
        <strain evidence="2">CCUG 43117</strain>
    </source>
</reference>